<keyword evidence="9" id="KW-1185">Reference proteome</keyword>
<evidence type="ECO:0000256" key="4">
    <source>
        <dbReference type="ARBA" id="ARBA00022982"/>
    </source>
</evidence>
<feature type="chain" id="PRO_5045995254" description="Class III cytochrome C domain-containing protein" evidence="6">
    <location>
        <begin position="19"/>
        <end position="76"/>
    </location>
</feature>
<dbReference type="Proteomes" id="UP001202134">
    <property type="component" value="Unassembled WGS sequence"/>
</dbReference>
<reference evidence="8 9" key="1">
    <citation type="submission" date="2022-01" db="EMBL/GenBank/DDBJ databases">
        <title>Whole genome-based taxonomy of the Shewanellaceae.</title>
        <authorList>
            <person name="Martin-Rodriguez A.J."/>
        </authorList>
    </citation>
    <scope>NUCLEOTIDE SEQUENCE [LARGE SCALE GENOMIC DNA]</scope>
    <source>
        <strain evidence="8 9">DSM 24955</strain>
    </source>
</reference>
<keyword evidence="6" id="KW-0732">Signal</keyword>
<name>A0ABT0KIS7_9GAMM</name>
<evidence type="ECO:0000259" key="7">
    <source>
        <dbReference type="Pfam" id="PF02085"/>
    </source>
</evidence>
<evidence type="ECO:0000256" key="5">
    <source>
        <dbReference type="ARBA" id="ARBA00023004"/>
    </source>
</evidence>
<comment type="caution">
    <text evidence="8">The sequence shown here is derived from an EMBL/GenBank/DDBJ whole genome shotgun (WGS) entry which is preliminary data.</text>
</comment>
<keyword evidence="2" id="KW-0349">Heme</keyword>
<evidence type="ECO:0000256" key="2">
    <source>
        <dbReference type="ARBA" id="ARBA00022617"/>
    </source>
</evidence>
<protein>
    <recommendedName>
        <fullName evidence="7">Class III cytochrome C domain-containing protein</fullName>
    </recommendedName>
</protein>
<dbReference type="RefSeq" id="WP_102528117.1">
    <property type="nucleotide sequence ID" value="NZ_JAKIKU010000001.1"/>
</dbReference>
<sequence length="76" mass="8287">MKYLAMIAALMFASSAFAVDCVDCHEAINVEEHAEMEANIETCNDCHSFADAHELDADLHTPDLTITECADCHGVD</sequence>
<feature type="signal peptide" evidence="6">
    <location>
        <begin position="1"/>
        <end position="18"/>
    </location>
</feature>
<evidence type="ECO:0000256" key="3">
    <source>
        <dbReference type="ARBA" id="ARBA00022723"/>
    </source>
</evidence>
<feature type="domain" description="Class III cytochrome C" evidence="7">
    <location>
        <begin position="16"/>
        <end position="73"/>
    </location>
</feature>
<keyword evidence="5" id="KW-0408">Iron</keyword>
<evidence type="ECO:0000313" key="8">
    <source>
        <dbReference type="EMBL" id="MCL1043743.1"/>
    </source>
</evidence>
<dbReference type="SUPFAM" id="SSF48695">
    <property type="entry name" value="Multiheme cytochromes"/>
    <property type="match status" value="1"/>
</dbReference>
<dbReference type="Pfam" id="PF02085">
    <property type="entry name" value="Cytochrom_CIII"/>
    <property type="match status" value="1"/>
</dbReference>
<keyword evidence="1" id="KW-0813">Transport</keyword>
<dbReference type="EMBL" id="JAKIKU010000001">
    <property type="protein sequence ID" value="MCL1043743.1"/>
    <property type="molecule type" value="Genomic_DNA"/>
</dbReference>
<evidence type="ECO:0000256" key="1">
    <source>
        <dbReference type="ARBA" id="ARBA00022448"/>
    </source>
</evidence>
<accession>A0ABT0KIS7</accession>
<proteinExistence type="predicted"/>
<keyword evidence="4" id="KW-0249">Electron transport</keyword>
<evidence type="ECO:0000313" key="9">
    <source>
        <dbReference type="Proteomes" id="UP001202134"/>
    </source>
</evidence>
<dbReference type="InterPro" id="IPR020942">
    <property type="entry name" value="Cyt_c_III_dom"/>
</dbReference>
<dbReference type="Gene3D" id="1.10.1130.10">
    <property type="entry name" value="Flavocytochrome C3, Chain A"/>
    <property type="match status" value="1"/>
</dbReference>
<organism evidence="8 9">
    <name type="scientific">Shewanella electrodiphila</name>
    <dbReference type="NCBI Taxonomy" id="934143"/>
    <lineage>
        <taxon>Bacteria</taxon>
        <taxon>Pseudomonadati</taxon>
        <taxon>Pseudomonadota</taxon>
        <taxon>Gammaproteobacteria</taxon>
        <taxon>Alteromonadales</taxon>
        <taxon>Shewanellaceae</taxon>
        <taxon>Shewanella</taxon>
    </lineage>
</organism>
<keyword evidence="3" id="KW-0479">Metal-binding</keyword>
<evidence type="ECO:0000256" key="6">
    <source>
        <dbReference type="SAM" id="SignalP"/>
    </source>
</evidence>
<gene>
    <name evidence="8" type="ORF">L2737_00120</name>
</gene>
<dbReference type="InterPro" id="IPR036280">
    <property type="entry name" value="Multihaem_cyt_sf"/>
</dbReference>